<gene>
    <name evidence="10" type="ORF">RCIX211</name>
</gene>
<dbReference type="EMBL" id="AM114193">
    <property type="protein sequence ID" value="CAJ35691.1"/>
    <property type="molecule type" value="Genomic_DNA"/>
</dbReference>
<evidence type="ECO:0000256" key="6">
    <source>
        <dbReference type="ARBA" id="ARBA00022989"/>
    </source>
</evidence>
<accession>Q0W7F2</accession>
<dbReference type="eggNOG" id="arCOG03981">
    <property type="taxonomic scope" value="Archaea"/>
</dbReference>
<evidence type="ECO:0000256" key="3">
    <source>
        <dbReference type="ARBA" id="ARBA00022676"/>
    </source>
</evidence>
<sequence length="734" mass="83867">MHSQINRKNLIIVTVLFSIALLIRLFLVSKYLDEWDSVQYALSLHEFNLEIHQPHPPGYPSYVFLATVINWILQNDTLTLNMLSVFSGALSVVFTYLLGKEMYNEKVGIISAIIISLTPAHLVFSIIAMTDIVFLMFLTASVYCLYIGLRSNKLLYIGAFLATYAVGIRPQNFILVAILLIAFLYWKKEIVPIIKSIIFAAIGGLIWFVPASLLSGGVINYLRLARTQIDAIERFVYTVKTIENYFTILLDGWTISILIFAAIVIMAGVIAIRKNVITIKHIEKNSTLLILWIVIASLVYISIYQLYISRYLLPIFAPLSIIFGASIVWLTDNIRYSNIKKIIYVCASIAVIIMAYQALSHAYLLSNITPAPIQACDYIKYNYSPHDTMLVATDSYRHFQYYLPNFNAHYNLPKYANILNKNTSTIVSDIPLSIADPVVVQKYHRSYDIYQKHDNVSLYQTNLYLEPFASTGFYYPEYDGNFFRWMTNDSEIWIYSPTECQGVFCFEIRSINKPRHLFVELNNATVYESIVSPEYSVITIPVNLVPGDNTIKMFSNEDNIRPCDVEGTVSNDDRQLAFAIRGTSFIEANKTLYIDIGKYKYSPCLRTGFSSPEKWSDELDIVWSSGNQSELFIVSTQFLDNSSQTITLTMKCLPFLYDSSNRMIEIYVNNNYVGQISITEGWNQYTVEISREYIVENGYNTITFKYGDTTSPREAGVSDDPRPIAIAWDWVELK</sequence>
<keyword evidence="5 8" id="KW-0812">Transmembrane</keyword>
<evidence type="ECO:0000256" key="7">
    <source>
        <dbReference type="ARBA" id="ARBA00023136"/>
    </source>
</evidence>
<feature type="transmembrane region" description="Helical" evidence="8">
    <location>
        <begin position="197"/>
        <end position="219"/>
    </location>
</feature>
<keyword evidence="7 8" id="KW-0472">Membrane</keyword>
<evidence type="ECO:0000256" key="8">
    <source>
        <dbReference type="SAM" id="Phobius"/>
    </source>
</evidence>
<feature type="transmembrane region" description="Helical" evidence="8">
    <location>
        <begin position="9"/>
        <end position="27"/>
    </location>
</feature>
<feature type="transmembrane region" description="Helical" evidence="8">
    <location>
        <begin position="120"/>
        <end position="149"/>
    </location>
</feature>
<feature type="transmembrane region" description="Helical" evidence="8">
    <location>
        <begin position="78"/>
        <end position="99"/>
    </location>
</feature>
<dbReference type="RefSeq" id="WP_012036808.1">
    <property type="nucleotide sequence ID" value="NC_009464.1"/>
</dbReference>
<dbReference type="STRING" id="351160.RCIX211"/>
<keyword evidence="6 8" id="KW-1133">Transmembrane helix</keyword>
<name>Q0W7F2_METAR</name>
<proteinExistence type="predicted"/>
<dbReference type="AlphaFoldDB" id="Q0W7F2"/>
<protein>
    <recommendedName>
        <fullName evidence="9">Glycosyltransferase RgtA/B/C/D-like domain-containing protein</fullName>
    </recommendedName>
</protein>
<dbReference type="OrthoDB" id="114973at2157"/>
<evidence type="ECO:0000256" key="4">
    <source>
        <dbReference type="ARBA" id="ARBA00022679"/>
    </source>
</evidence>
<dbReference type="PANTHER" id="PTHR33908:SF11">
    <property type="entry name" value="MEMBRANE PROTEIN"/>
    <property type="match status" value="1"/>
</dbReference>
<dbReference type="PANTHER" id="PTHR33908">
    <property type="entry name" value="MANNOSYLTRANSFERASE YKCB-RELATED"/>
    <property type="match status" value="1"/>
</dbReference>
<evidence type="ECO:0000313" key="11">
    <source>
        <dbReference type="Proteomes" id="UP000000663"/>
    </source>
</evidence>
<dbReference type="GO" id="GO:0016763">
    <property type="term" value="F:pentosyltransferase activity"/>
    <property type="evidence" value="ECO:0007669"/>
    <property type="project" value="TreeGrafter"/>
</dbReference>
<dbReference type="GO" id="GO:0008610">
    <property type="term" value="P:lipid biosynthetic process"/>
    <property type="evidence" value="ECO:0007669"/>
    <property type="project" value="UniProtKB-ARBA"/>
</dbReference>
<keyword evidence="4" id="KW-0808">Transferase</keyword>
<dbReference type="InterPro" id="IPR050297">
    <property type="entry name" value="LipidA_mod_glycosyltrf_83"/>
</dbReference>
<evidence type="ECO:0000259" key="9">
    <source>
        <dbReference type="Pfam" id="PF13231"/>
    </source>
</evidence>
<evidence type="ECO:0000256" key="2">
    <source>
        <dbReference type="ARBA" id="ARBA00022475"/>
    </source>
</evidence>
<evidence type="ECO:0000256" key="5">
    <source>
        <dbReference type="ARBA" id="ARBA00022692"/>
    </source>
</evidence>
<dbReference type="InterPro" id="IPR038731">
    <property type="entry name" value="RgtA/B/C-like"/>
</dbReference>
<dbReference type="GeneID" id="5142780"/>
<dbReference type="KEGG" id="rci:RCIX211"/>
<feature type="transmembrane region" description="Helical" evidence="8">
    <location>
        <begin position="342"/>
        <end position="364"/>
    </location>
</feature>
<reference evidence="10 11" key="1">
    <citation type="journal article" date="2006" name="Science">
        <title>Genome of rice cluster I archaea -- the key methane producers in the rice rhizosphere.</title>
        <authorList>
            <person name="Erkel C."/>
            <person name="Kube M."/>
            <person name="Reinhardt R."/>
            <person name="Liesack W."/>
        </authorList>
    </citation>
    <scope>NUCLEOTIDE SEQUENCE [LARGE SCALE GENOMIC DNA]</scope>
    <source>
        <strain evidence="11">DSM 22066 / NBRC 105507 / MRE50</strain>
    </source>
</reference>
<evidence type="ECO:0000313" key="10">
    <source>
        <dbReference type="EMBL" id="CAJ35691.1"/>
    </source>
</evidence>
<feature type="domain" description="Glycosyltransferase RgtA/B/C/D-like" evidence="9">
    <location>
        <begin position="60"/>
        <end position="210"/>
    </location>
</feature>
<comment type="subcellular location">
    <subcellularLocation>
        <location evidence="1">Cell membrane</location>
        <topology evidence="1">Multi-pass membrane protein</topology>
    </subcellularLocation>
</comment>
<organism evidence="10 11">
    <name type="scientific">Methanocella arvoryzae (strain DSM 22066 / NBRC 105507 / MRE50)</name>
    <dbReference type="NCBI Taxonomy" id="351160"/>
    <lineage>
        <taxon>Archaea</taxon>
        <taxon>Methanobacteriati</taxon>
        <taxon>Methanobacteriota</taxon>
        <taxon>Stenosarchaea group</taxon>
        <taxon>Methanomicrobia</taxon>
        <taxon>Methanocellales</taxon>
        <taxon>Methanocellaceae</taxon>
        <taxon>Methanocella</taxon>
    </lineage>
</organism>
<dbReference type="GO" id="GO:0005886">
    <property type="term" value="C:plasma membrane"/>
    <property type="evidence" value="ECO:0007669"/>
    <property type="project" value="UniProtKB-SubCell"/>
</dbReference>
<feature type="transmembrane region" description="Helical" evidence="8">
    <location>
        <begin position="285"/>
        <end position="305"/>
    </location>
</feature>
<keyword evidence="2" id="KW-1003">Cell membrane</keyword>
<feature type="transmembrane region" description="Helical" evidence="8">
    <location>
        <begin position="311"/>
        <end position="330"/>
    </location>
</feature>
<dbReference type="Proteomes" id="UP000000663">
    <property type="component" value="Chromosome"/>
</dbReference>
<dbReference type="Pfam" id="PF13231">
    <property type="entry name" value="PMT_2"/>
    <property type="match status" value="1"/>
</dbReference>
<dbReference type="eggNOG" id="arCOG00566">
    <property type="taxonomic scope" value="Archaea"/>
</dbReference>
<evidence type="ECO:0000256" key="1">
    <source>
        <dbReference type="ARBA" id="ARBA00004651"/>
    </source>
</evidence>
<feature type="transmembrane region" description="Helical" evidence="8">
    <location>
        <begin position="155"/>
        <end position="185"/>
    </location>
</feature>
<feature type="transmembrane region" description="Helical" evidence="8">
    <location>
        <begin position="253"/>
        <end position="273"/>
    </location>
</feature>
<keyword evidence="11" id="KW-1185">Reference proteome</keyword>
<keyword evidence="3" id="KW-0328">Glycosyltransferase</keyword>